<organism evidence="3 4">
    <name type="scientific">Phycomyces blakesleeanus (strain ATCC 8743b / DSM 1359 / FGSC 10004 / NBRC 33097 / NRRL 1555)</name>
    <dbReference type="NCBI Taxonomy" id="763407"/>
    <lineage>
        <taxon>Eukaryota</taxon>
        <taxon>Fungi</taxon>
        <taxon>Fungi incertae sedis</taxon>
        <taxon>Mucoromycota</taxon>
        <taxon>Mucoromycotina</taxon>
        <taxon>Mucoromycetes</taxon>
        <taxon>Mucorales</taxon>
        <taxon>Phycomycetaceae</taxon>
        <taxon>Phycomyces</taxon>
    </lineage>
</organism>
<dbReference type="VEuPathDB" id="FungiDB:PHYBLDRAFT_91808"/>
<dbReference type="GeneID" id="29004677"/>
<dbReference type="InterPro" id="IPR005176">
    <property type="entry name" value="PONY_dom"/>
</dbReference>
<comment type="function">
    <text evidence="1">Neddylation of cullins play an essential role in the regulation of SCF-type complexes activity.</text>
</comment>
<dbReference type="GO" id="GO:0097602">
    <property type="term" value="F:cullin family protein binding"/>
    <property type="evidence" value="ECO:0007669"/>
    <property type="project" value="TreeGrafter"/>
</dbReference>
<dbReference type="PANTHER" id="PTHR12281">
    <property type="entry name" value="RP42 RELATED"/>
    <property type="match status" value="1"/>
</dbReference>
<evidence type="ECO:0000313" key="4">
    <source>
        <dbReference type="Proteomes" id="UP000077315"/>
    </source>
</evidence>
<dbReference type="Proteomes" id="UP000077315">
    <property type="component" value="Unassembled WGS sequence"/>
</dbReference>
<feature type="domain" description="DCUN1" evidence="2">
    <location>
        <begin position="1"/>
        <end position="129"/>
    </location>
</feature>
<dbReference type="GO" id="GO:0000151">
    <property type="term" value="C:ubiquitin ligase complex"/>
    <property type="evidence" value="ECO:0007669"/>
    <property type="project" value="TreeGrafter"/>
</dbReference>
<dbReference type="Pfam" id="PF03556">
    <property type="entry name" value="Cullin_binding"/>
    <property type="match status" value="1"/>
</dbReference>
<gene>
    <name evidence="3" type="ORF">PHYBLDRAFT_91808</name>
</gene>
<dbReference type="GO" id="GO:0032182">
    <property type="term" value="F:ubiquitin-like protein binding"/>
    <property type="evidence" value="ECO:0007669"/>
    <property type="project" value="TreeGrafter"/>
</dbReference>
<protein>
    <recommendedName>
        <fullName evidence="1">Defective in cullin neddylation protein</fullName>
    </recommendedName>
</protein>
<dbReference type="PROSITE" id="PS51229">
    <property type="entry name" value="DCUN1"/>
    <property type="match status" value="1"/>
</dbReference>
<dbReference type="GO" id="GO:0045116">
    <property type="term" value="P:protein neddylation"/>
    <property type="evidence" value="ECO:0007669"/>
    <property type="project" value="TreeGrafter"/>
</dbReference>
<dbReference type="OrthoDB" id="27198at2759"/>
<dbReference type="Gene3D" id="1.10.238.200">
    <property type="entry name" value="Cullin, PONY binding domain"/>
    <property type="match status" value="1"/>
</dbReference>
<reference evidence="4" key="1">
    <citation type="submission" date="2015-06" db="EMBL/GenBank/DDBJ databases">
        <title>Expansion of signal transduction pathways in fungi by whole-genome duplication.</title>
        <authorList>
            <consortium name="DOE Joint Genome Institute"/>
            <person name="Corrochano L.M."/>
            <person name="Kuo A."/>
            <person name="Marcet-Houben M."/>
            <person name="Polaino S."/>
            <person name="Salamov A."/>
            <person name="Villalobos J.M."/>
            <person name="Alvarez M.I."/>
            <person name="Avalos J."/>
            <person name="Benito E.P."/>
            <person name="Benoit I."/>
            <person name="Burger G."/>
            <person name="Camino L.P."/>
            <person name="Canovas D."/>
            <person name="Cerda-Olmedo E."/>
            <person name="Cheng J.-F."/>
            <person name="Dominguez A."/>
            <person name="Elias M."/>
            <person name="Eslava A.P."/>
            <person name="Glaser F."/>
            <person name="Grimwood J."/>
            <person name="Gutierrez G."/>
            <person name="Heitman J."/>
            <person name="Henrissat B."/>
            <person name="Iturriaga E.A."/>
            <person name="Lang B.F."/>
            <person name="Lavin J.L."/>
            <person name="Lee S."/>
            <person name="Li W."/>
            <person name="Lindquist E."/>
            <person name="Lopez-Garcia S."/>
            <person name="Luque E.M."/>
            <person name="Marcos A.T."/>
            <person name="Martin J."/>
            <person name="McCluskey K."/>
            <person name="Medina H.R."/>
            <person name="Miralles-Duran A."/>
            <person name="Miyazaki A."/>
            <person name="Munoz-Torres E."/>
            <person name="Oguiza J.A."/>
            <person name="Ohm R."/>
            <person name="Olmedo M."/>
            <person name="Orejas M."/>
            <person name="Ortiz-Castellanos L."/>
            <person name="Pisabarro A.G."/>
            <person name="Rodriguez-Romero J."/>
            <person name="Ruiz-Herrera J."/>
            <person name="Ruiz-Vazquez R."/>
            <person name="Sanz C."/>
            <person name="Schackwitz W."/>
            <person name="Schmutz J."/>
            <person name="Shahriari M."/>
            <person name="Shelest E."/>
            <person name="Silva-Franco F."/>
            <person name="Soanes D."/>
            <person name="Syed K."/>
            <person name="Tagua V.G."/>
            <person name="Talbot N.J."/>
            <person name="Thon M."/>
            <person name="De vries R.P."/>
            <person name="Wiebenga A."/>
            <person name="Yadav J.S."/>
            <person name="Braun E.L."/>
            <person name="Baker S."/>
            <person name="Garre V."/>
            <person name="Horwitz B."/>
            <person name="Torres-Martinez S."/>
            <person name="Idnurm A."/>
            <person name="Herrera-Estrella A."/>
            <person name="Gabaldon T."/>
            <person name="Grigoriev I.V."/>
        </authorList>
    </citation>
    <scope>NUCLEOTIDE SEQUENCE [LARGE SCALE GENOMIC DNA]</scope>
    <source>
        <strain evidence="4">NRRL 1555(-)</strain>
    </source>
</reference>
<dbReference type="InterPro" id="IPR042460">
    <property type="entry name" value="DCN1-like_PONY"/>
</dbReference>
<accession>A0A167KBV0</accession>
<dbReference type="Gene3D" id="1.10.238.10">
    <property type="entry name" value="EF-hand"/>
    <property type="match status" value="1"/>
</dbReference>
<dbReference type="STRING" id="763407.A0A167KBV0"/>
<dbReference type="InterPro" id="IPR014764">
    <property type="entry name" value="DCN-prot"/>
</dbReference>
<dbReference type="RefSeq" id="XP_018285755.1">
    <property type="nucleotide sequence ID" value="XM_018443772.1"/>
</dbReference>
<sequence>IGYITKDEWMTSMHQLGTDSIHSFKQKLPMFEASIHDPDTLKEIYRYTFGYAKNKGQKCMDVEVACEIWNMLLANSFPLTVQFVDFLREADPVRVINKDQWSNFFEFVSSVSDDLIDYDETSACKILYI</sequence>
<keyword evidence="4" id="KW-1185">Reference proteome</keyword>
<proteinExistence type="predicted"/>
<dbReference type="InParanoid" id="A0A167KBV0"/>
<dbReference type="EMBL" id="KV440998">
    <property type="protein sequence ID" value="OAD67715.1"/>
    <property type="molecule type" value="Genomic_DNA"/>
</dbReference>
<evidence type="ECO:0000256" key="1">
    <source>
        <dbReference type="RuleBase" id="RU410713"/>
    </source>
</evidence>
<feature type="non-terminal residue" evidence="3">
    <location>
        <position position="129"/>
    </location>
</feature>
<dbReference type="GO" id="GO:0031624">
    <property type="term" value="F:ubiquitin conjugating enzyme binding"/>
    <property type="evidence" value="ECO:0007669"/>
    <property type="project" value="TreeGrafter"/>
</dbReference>
<evidence type="ECO:0000313" key="3">
    <source>
        <dbReference type="EMBL" id="OAD67715.1"/>
    </source>
</evidence>
<feature type="non-terminal residue" evidence="3">
    <location>
        <position position="1"/>
    </location>
</feature>
<dbReference type="PANTHER" id="PTHR12281:SF12">
    <property type="entry name" value="DEFECTIVE IN CULLIN NEDDYLATION PROTEIN"/>
    <property type="match status" value="1"/>
</dbReference>
<name>A0A167KBV0_PHYB8</name>
<dbReference type="AlphaFoldDB" id="A0A167KBV0"/>
<evidence type="ECO:0000259" key="2">
    <source>
        <dbReference type="PROSITE" id="PS51229"/>
    </source>
</evidence>